<keyword evidence="1" id="KW-0472">Membrane</keyword>
<accession>A0A1G6DHZ6</accession>
<dbReference type="RefSeq" id="WP_074486665.1">
    <property type="nucleotide sequence ID" value="NZ_FMXP01000040.1"/>
</dbReference>
<feature type="transmembrane region" description="Helical" evidence="1">
    <location>
        <begin position="207"/>
        <end position="225"/>
    </location>
</feature>
<organism evidence="2 3">
    <name type="scientific">Streptococcus henryi</name>
    <dbReference type="NCBI Taxonomy" id="439219"/>
    <lineage>
        <taxon>Bacteria</taxon>
        <taxon>Bacillati</taxon>
        <taxon>Bacillota</taxon>
        <taxon>Bacilli</taxon>
        <taxon>Lactobacillales</taxon>
        <taxon>Streptococcaceae</taxon>
        <taxon>Streptococcus</taxon>
    </lineage>
</organism>
<sequence length="238" mass="28274">MGRHTDFIRRNIEVVLEEAKSASSNIIIGIETYPLIGYLLQSVFIQMTGFQEQKFKCIAWEMANENFDFRFKFLKSMSSTGFSDIDSKTQLFSELKKIAEIKEIDEHTKQKLIDSAQTSLVNILNDSILINDNQRQFNLFLENMENDFTTKDICINNNLFKQNSKIATIYSKLYKQRNRIAHNSISYQHNLPTLKELEKELIYDRNYFSWFFCLILIDKIMIYLYEQFLEKQENEPYI</sequence>
<dbReference type="EMBL" id="FMXP01000040">
    <property type="protein sequence ID" value="SDB44746.1"/>
    <property type="molecule type" value="Genomic_DNA"/>
</dbReference>
<gene>
    <name evidence="2" type="ORF">SAMN02910293_02210</name>
</gene>
<dbReference type="Proteomes" id="UP000182508">
    <property type="component" value="Unassembled WGS sequence"/>
</dbReference>
<name>A0A1G6DHZ6_9STRE</name>
<proteinExistence type="predicted"/>
<keyword evidence="3" id="KW-1185">Reference proteome</keyword>
<evidence type="ECO:0000313" key="3">
    <source>
        <dbReference type="Proteomes" id="UP000182508"/>
    </source>
</evidence>
<evidence type="ECO:0000313" key="2">
    <source>
        <dbReference type="EMBL" id="SDB44746.1"/>
    </source>
</evidence>
<reference evidence="2 3" key="1">
    <citation type="submission" date="2016-10" db="EMBL/GenBank/DDBJ databases">
        <authorList>
            <person name="de Groot N.N."/>
        </authorList>
    </citation>
    <scope>NUCLEOTIDE SEQUENCE [LARGE SCALE GENOMIC DNA]</scope>
    <source>
        <strain evidence="2 3">A-4</strain>
    </source>
</reference>
<protein>
    <recommendedName>
        <fullName evidence="4">RiboL-PSP-HEPN domain-containing protein</fullName>
    </recommendedName>
</protein>
<dbReference type="STRING" id="439219.SAMN02910293_02210"/>
<keyword evidence="1" id="KW-1133">Transmembrane helix</keyword>
<evidence type="ECO:0000256" key="1">
    <source>
        <dbReference type="SAM" id="Phobius"/>
    </source>
</evidence>
<keyword evidence="1" id="KW-0812">Transmembrane</keyword>
<dbReference type="AlphaFoldDB" id="A0A1G6DHZ6"/>
<evidence type="ECO:0008006" key="4">
    <source>
        <dbReference type="Google" id="ProtNLM"/>
    </source>
</evidence>